<dbReference type="PANTHER" id="PTHR41283">
    <property type="entry name" value="AMINOGLYCOSIDE PHOSPHOTRANSFERASE"/>
    <property type="match status" value="1"/>
</dbReference>
<dbReference type="KEGG" id="cthd:CDO33_06345"/>
<dbReference type="Pfam" id="PF01636">
    <property type="entry name" value="APH"/>
    <property type="match status" value="1"/>
</dbReference>
<dbReference type="PANTHER" id="PTHR41283:SF1">
    <property type="entry name" value="AMINOGLYCOSIDE PHOSPHOTRANSFERASE DOMAIN-CONTAINING PROTEIN"/>
    <property type="match status" value="1"/>
</dbReference>
<evidence type="ECO:0000259" key="1">
    <source>
        <dbReference type="PROSITE" id="PS50011"/>
    </source>
</evidence>
<reference evidence="2 3" key="1">
    <citation type="submission" date="2017-06" db="EMBL/GenBank/DDBJ databases">
        <title>Investigating the central metabolism of Clostridium thermosuccinogenes.</title>
        <authorList>
            <person name="Koendjbiharie J.G."/>
            <person name="van Kranenburg R."/>
        </authorList>
    </citation>
    <scope>NUCLEOTIDE SEQUENCE [LARGE SCALE GENOMIC DNA]</scope>
    <source>
        <strain evidence="2 3">DSM 5806</strain>
    </source>
</reference>
<dbReference type="PROSITE" id="PS50011">
    <property type="entry name" value="PROTEIN_KINASE_DOM"/>
    <property type="match status" value="1"/>
</dbReference>
<dbReference type="AlphaFoldDB" id="A0A2K2F8P4"/>
<sequence length="577" mass="66499">MQNIKDYNSFKKIEPVNKGWSKDKKYYIETVDGRRLLLRVADISEYERKKAEFEMMKQVASLGVPISQPLDFGICDNGKSVYSIFTWCDGEDAETALPCLTETGQYVLGMKSGEILKLIHSIPAPKEQEEWSIRFNRKINSIIERYKACKIKFYGDDKIIGYIENNRHLLSGRPQCYQHGDYHVGNMIISSDNMLSIIDFNRQDFGDPWEEFNRIVWSAKASPHFATGQLRGYFGGEPPMEFFKLLALYVSSNTLSSIFWAVPFGEEEIATMINQAQNVLSWFDNMSNPVPTWYLKDFYVQYIDDIPYMLKAPFDMSFIRKYGKVFKVYDDQDSGNICFGVQNGVNRYFIKFAGAPTVRYKGMPEDAITRLKATVPVYQDLAHPNLVKLIKAEEVGGGFAAIFEWADGECMGRQYPLSRQKFLQMPNSTKLDVFDAILSFHTHVIDKSYVAIDFYDGSIMYDFSAKKTFICDIDFYSKAPYSNNMGRMWGSSRFMSPEEFELGATIDEITNVYLMGATAFALFAGFDRTPEKWQLSKELYKVALKAVSSERSQRQQSIRQFIEEWNEARKQLSLYRG</sequence>
<dbReference type="InterPro" id="IPR011009">
    <property type="entry name" value="Kinase-like_dom_sf"/>
</dbReference>
<evidence type="ECO:0000313" key="3">
    <source>
        <dbReference type="Proteomes" id="UP000236151"/>
    </source>
</evidence>
<accession>A0A2K2F8P4</accession>
<protein>
    <recommendedName>
        <fullName evidence="1">Protein kinase domain-containing protein</fullName>
    </recommendedName>
</protein>
<name>A0A2K2F8P4_9CLOT</name>
<proteinExistence type="predicted"/>
<dbReference type="RefSeq" id="WP_103083053.1">
    <property type="nucleotide sequence ID" value="NZ_CP021850.1"/>
</dbReference>
<evidence type="ECO:0000313" key="2">
    <source>
        <dbReference type="EMBL" id="PNT95151.1"/>
    </source>
</evidence>
<dbReference type="InterPro" id="IPR002575">
    <property type="entry name" value="Aminoglycoside_PTrfase"/>
</dbReference>
<dbReference type="GO" id="GO:0005524">
    <property type="term" value="F:ATP binding"/>
    <property type="evidence" value="ECO:0007669"/>
    <property type="project" value="InterPro"/>
</dbReference>
<feature type="domain" description="Protein kinase" evidence="1">
    <location>
        <begin position="314"/>
        <end position="577"/>
    </location>
</feature>
<gene>
    <name evidence="2" type="ORF">CDQ84_17615</name>
</gene>
<keyword evidence="3" id="KW-1185">Reference proteome</keyword>
<dbReference type="Gene3D" id="3.90.1200.10">
    <property type="match status" value="1"/>
</dbReference>
<dbReference type="GO" id="GO:0004672">
    <property type="term" value="F:protein kinase activity"/>
    <property type="evidence" value="ECO:0007669"/>
    <property type="project" value="InterPro"/>
</dbReference>
<dbReference type="Gene3D" id="1.10.510.10">
    <property type="entry name" value="Transferase(Phosphotransferase) domain 1"/>
    <property type="match status" value="1"/>
</dbReference>
<organism evidence="2 3">
    <name type="scientific">Clostridium thermosuccinogenes</name>
    <dbReference type="NCBI Taxonomy" id="84032"/>
    <lineage>
        <taxon>Bacteria</taxon>
        <taxon>Bacillati</taxon>
        <taxon>Bacillota</taxon>
        <taxon>Clostridia</taxon>
        <taxon>Eubacteriales</taxon>
        <taxon>Clostridiaceae</taxon>
        <taxon>Clostridium</taxon>
    </lineage>
</organism>
<dbReference type="InterPro" id="IPR000719">
    <property type="entry name" value="Prot_kinase_dom"/>
</dbReference>
<dbReference type="EMBL" id="NIOJ01000074">
    <property type="protein sequence ID" value="PNT95151.1"/>
    <property type="molecule type" value="Genomic_DNA"/>
</dbReference>
<dbReference type="Proteomes" id="UP000236151">
    <property type="component" value="Unassembled WGS sequence"/>
</dbReference>
<dbReference type="OrthoDB" id="334783at2"/>
<comment type="caution">
    <text evidence="2">The sequence shown here is derived from an EMBL/GenBank/DDBJ whole genome shotgun (WGS) entry which is preliminary data.</text>
</comment>
<dbReference type="SUPFAM" id="SSF56112">
    <property type="entry name" value="Protein kinase-like (PK-like)"/>
    <property type="match status" value="2"/>
</dbReference>